<keyword evidence="1" id="KW-0812">Transmembrane</keyword>
<feature type="transmembrane region" description="Helical" evidence="1">
    <location>
        <begin position="211"/>
        <end position="229"/>
    </location>
</feature>
<keyword evidence="1" id="KW-1133">Transmembrane helix</keyword>
<sequence length="230" mass="26531">MKMPEAVVFSMIESFLVLMICFGLFQFLFSLSFEKSTSRVYLISLFLYMMVVLNLSLTNVEEEMLFGICVPSLLFLVLYMVSLLFEHEKVEIPDIVKSSRWVLPSCIFLLIVLAFLLQTGACTKKMLLLTIVIPKGITYYAFARRKINLTSSFFYDGMVRFYLVGLFDIIYASGVIYHVVGKGTLKVAQGMIYLILMLYLYCFPLVKQDRWVSLLVSFSASLLFLWKVFQ</sequence>
<proteinExistence type="predicted"/>
<dbReference type="Proteomes" id="UP000824087">
    <property type="component" value="Unassembled WGS sequence"/>
</dbReference>
<keyword evidence="1" id="KW-0472">Membrane</keyword>
<name>A0A9D1L480_9BACT</name>
<organism evidence="2 3">
    <name type="scientific">Candidatus Fimihabitans intestinipullorum</name>
    <dbReference type="NCBI Taxonomy" id="2840820"/>
    <lineage>
        <taxon>Bacteria</taxon>
        <taxon>Bacillati</taxon>
        <taxon>Mycoplasmatota</taxon>
        <taxon>Mycoplasmatota incertae sedis</taxon>
        <taxon>Candidatus Fimihabitans</taxon>
    </lineage>
</organism>
<reference evidence="2" key="2">
    <citation type="journal article" date="2021" name="PeerJ">
        <title>Extensive microbial diversity within the chicken gut microbiome revealed by metagenomics and culture.</title>
        <authorList>
            <person name="Gilroy R."/>
            <person name="Ravi A."/>
            <person name="Getino M."/>
            <person name="Pursley I."/>
            <person name="Horton D.L."/>
            <person name="Alikhan N.F."/>
            <person name="Baker D."/>
            <person name="Gharbi K."/>
            <person name="Hall N."/>
            <person name="Watson M."/>
            <person name="Adriaenssens E.M."/>
            <person name="Foster-Nyarko E."/>
            <person name="Jarju S."/>
            <person name="Secka A."/>
            <person name="Antonio M."/>
            <person name="Oren A."/>
            <person name="Chaudhuri R.R."/>
            <person name="La Ragione R."/>
            <person name="Hildebrand F."/>
            <person name="Pallen M.J."/>
        </authorList>
    </citation>
    <scope>NUCLEOTIDE SEQUENCE</scope>
    <source>
        <strain evidence="2">CHK197-8231</strain>
    </source>
</reference>
<dbReference type="AlphaFoldDB" id="A0A9D1L480"/>
<feature type="transmembrane region" description="Helical" evidence="1">
    <location>
        <begin position="162"/>
        <end position="181"/>
    </location>
</feature>
<accession>A0A9D1L480</accession>
<dbReference type="EMBL" id="DVML01000025">
    <property type="protein sequence ID" value="HIU22792.1"/>
    <property type="molecule type" value="Genomic_DNA"/>
</dbReference>
<evidence type="ECO:0000313" key="3">
    <source>
        <dbReference type="Proteomes" id="UP000824087"/>
    </source>
</evidence>
<feature type="transmembrane region" description="Helical" evidence="1">
    <location>
        <begin position="40"/>
        <end position="58"/>
    </location>
</feature>
<evidence type="ECO:0000313" key="2">
    <source>
        <dbReference type="EMBL" id="HIU22792.1"/>
    </source>
</evidence>
<gene>
    <name evidence="2" type="ORF">IAD49_04355</name>
</gene>
<feature type="transmembrane region" description="Helical" evidence="1">
    <location>
        <begin position="187"/>
        <end position="206"/>
    </location>
</feature>
<feature type="transmembrane region" description="Helical" evidence="1">
    <location>
        <begin position="126"/>
        <end position="142"/>
    </location>
</feature>
<feature type="transmembrane region" description="Helical" evidence="1">
    <location>
        <begin position="64"/>
        <end position="85"/>
    </location>
</feature>
<reference evidence="2" key="1">
    <citation type="submission" date="2020-10" db="EMBL/GenBank/DDBJ databases">
        <authorList>
            <person name="Gilroy R."/>
        </authorList>
    </citation>
    <scope>NUCLEOTIDE SEQUENCE</scope>
    <source>
        <strain evidence="2">CHK197-8231</strain>
    </source>
</reference>
<comment type="caution">
    <text evidence="2">The sequence shown here is derived from an EMBL/GenBank/DDBJ whole genome shotgun (WGS) entry which is preliminary data.</text>
</comment>
<protein>
    <submittedName>
        <fullName evidence="2">Uncharacterized protein</fullName>
    </submittedName>
</protein>
<feature type="transmembrane region" description="Helical" evidence="1">
    <location>
        <begin position="101"/>
        <end position="120"/>
    </location>
</feature>
<evidence type="ECO:0000256" key="1">
    <source>
        <dbReference type="SAM" id="Phobius"/>
    </source>
</evidence>
<feature type="transmembrane region" description="Helical" evidence="1">
    <location>
        <begin position="6"/>
        <end position="28"/>
    </location>
</feature>